<dbReference type="InterPro" id="IPR036065">
    <property type="entry name" value="BolA-like_sf"/>
</dbReference>
<evidence type="ECO:0000313" key="4">
    <source>
        <dbReference type="Proteomes" id="UP000242205"/>
    </source>
</evidence>
<dbReference type="InterPro" id="IPR050961">
    <property type="entry name" value="BolA/IbaG_stress_morph_reg"/>
</dbReference>
<dbReference type="OrthoDB" id="9801469at2"/>
<dbReference type="PANTHER" id="PTHR46229:SF2">
    <property type="entry name" value="BOLA-LIKE PROTEIN 1"/>
    <property type="match status" value="1"/>
</dbReference>
<dbReference type="Gene3D" id="3.30.300.90">
    <property type="entry name" value="BolA-like"/>
    <property type="match status" value="1"/>
</dbReference>
<comment type="similarity">
    <text evidence="1 2">Belongs to the BolA/IbaG family.</text>
</comment>
<reference evidence="3 4" key="1">
    <citation type="submission" date="2018-01" db="EMBL/GenBank/DDBJ databases">
        <authorList>
            <person name="Fu G.-Y."/>
        </authorList>
    </citation>
    <scope>NUCLEOTIDE SEQUENCE [LARGE SCALE GENOMIC DNA]</scope>
    <source>
        <strain evidence="3 4">SY39</strain>
    </source>
</reference>
<dbReference type="PANTHER" id="PTHR46229">
    <property type="entry name" value="BOLA TRANSCRIPTION REGULATOR"/>
    <property type="match status" value="1"/>
</dbReference>
<dbReference type="KEGG" id="atw:C0099_05980"/>
<keyword evidence="4" id="KW-1185">Reference proteome</keyword>
<dbReference type="Pfam" id="PF01722">
    <property type="entry name" value="BolA"/>
    <property type="match status" value="1"/>
</dbReference>
<dbReference type="InterPro" id="IPR002634">
    <property type="entry name" value="BolA"/>
</dbReference>
<dbReference type="RefSeq" id="WP_102246597.1">
    <property type="nucleotide sequence ID" value="NZ_CP025682.1"/>
</dbReference>
<protein>
    <submittedName>
        <fullName evidence="3">BolA family transcriptional regulator</fullName>
    </submittedName>
</protein>
<sequence>MFQASEIERLIADGLDCEFVDVKGDDGVHFSAVVVSPLFEGISLPDQHRMVKATLGDRLDSGEIHALGLKTYTPARWTTVRSSLGY</sequence>
<organism evidence="3 4">
    <name type="scientific">Pseudazoarcus pumilus</name>
    <dbReference type="NCBI Taxonomy" id="2067960"/>
    <lineage>
        <taxon>Bacteria</taxon>
        <taxon>Pseudomonadati</taxon>
        <taxon>Pseudomonadota</taxon>
        <taxon>Betaproteobacteria</taxon>
        <taxon>Rhodocyclales</taxon>
        <taxon>Zoogloeaceae</taxon>
        <taxon>Pseudazoarcus</taxon>
    </lineage>
</organism>
<accession>A0A2I6S5K6</accession>
<evidence type="ECO:0000256" key="1">
    <source>
        <dbReference type="ARBA" id="ARBA00005578"/>
    </source>
</evidence>
<dbReference type="Proteomes" id="UP000242205">
    <property type="component" value="Chromosome"/>
</dbReference>
<dbReference type="PIRSF" id="PIRSF003113">
    <property type="entry name" value="BolA"/>
    <property type="match status" value="1"/>
</dbReference>
<dbReference type="SUPFAM" id="SSF82657">
    <property type="entry name" value="BolA-like"/>
    <property type="match status" value="1"/>
</dbReference>
<dbReference type="EMBL" id="CP025682">
    <property type="protein sequence ID" value="AUN94528.1"/>
    <property type="molecule type" value="Genomic_DNA"/>
</dbReference>
<gene>
    <name evidence="3" type="ORF">C0099_05980</name>
</gene>
<proteinExistence type="inferred from homology"/>
<dbReference type="AlphaFoldDB" id="A0A2I6S5K6"/>
<name>A0A2I6S5K6_9RHOO</name>
<evidence type="ECO:0000256" key="2">
    <source>
        <dbReference type="RuleBase" id="RU003860"/>
    </source>
</evidence>
<evidence type="ECO:0000313" key="3">
    <source>
        <dbReference type="EMBL" id="AUN94528.1"/>
    </source>
</evidence>